<name>A0ABN8K377_9HYPH</name>
<evidence type="ECO:0000313" key="2">
    <source>
        <dbReference type="Proteomes" id="UP001153050"/>
    </source>
</evidence>
<reference evidence="1 2" key="1">
    <citation type="submission" date="2022-03" db="EMBL/GenBank/DDBJ databases">
        <authorList>
            <person name="Brunel B."/>
        </authorList>
    </citation>
    <scope>NUCLEOTIDE SEQUENCE [LARGE SCALE GENOMIC DNA]</scope>
    <source>
        <strain evidence="1">STM5069sample</strain>
    </source>
</reference>
<gene>
    <name evidence="1" type="ORF">MES5069_440084</name>
</gene>
<organism evidence="1 2">
    <name type="scientific">Mesorhizobium escarrei</name>
    <dbReference type="NCBI Taxonomy" id="666018"/>
    <lineage>
        <taxon>Bacteria</taxon>
        <taxon>Pseudomonadati</taxon>
        <taxon>Pseudomonadota</taxon>
        <taxon>Alphaproteobacteria</taxon>
        <taxon>Hyphomicrobiales</taxon>
        <taxon>Phyllobacteriaceae</taxon>
        <taxon>Mesorhizobium</taxon>
    </lineage>
</organism>
<proteinExistence type="predicted"/>
<evidence type="ECO:0000313" key="1">
    <source>
        <dbReference type="EMBL" id="CAH2404706.1"/>
    </source>
</evidence>
<dbReference type="Proteomes" id="UP001153050">
    <property type="component" value="Unassembled WGS sequence"/>
</dbReference>
<protein>
    <submittedName>
        <fullName evidence="1">Uncharacterized protein</fullName>
    </submittedName>
</protein>
<sequence length="190" mass="20632">MGVFLEKAEIGKLAPEFRRHFDQSRFALAEIGRCVRRFQIPPALKGAARLPFSAHDRGIEHQVTAADTLVIGERTDFGDQLAALHIALDHPVEGTAIGDLGAARRHHAGGVVVLDRFTGAPPFVEAEGDPLFQIFDAVAANAELYEIEGHGLRFSPGRDGVNGPVDFLHSAAILHSANPQCKVWLSIPRY</sequence>
<keyword evidence="2" id="KW-1185">Reference proteome</keyword>
<dbReference type="EMBL" id="CAKXZT010000140">
    <property type="protein sequence ID" value="CAH2404706.1"/>
    <property type="molecule type" value="Genomic_DNA"/>
</dbReference>
<comment type="caution">
    <text evidence="1">The sequence shown here is derived from an EMBL/GenBank/DDBJ whole genome shotgun (WGS) entry which is preliminary data.</text>
</comment>
<accession>A0ABN8K377</accession>